<keyword evidence="7 17" id="KW-0812">Transmembrane</keyword>
<dbReference type="Pfam" id="PF00560">
    <property type="entry name" value="LRR_1"/>
    <property type="match status" value="2"/>
</dbReference>
<evidence type="ECO:0000256" key="10">
    <source>
        <dbReference type="ARBA" id="ARBA00022741"/>
    </source>
</evidence>
<dbReference type="InterPro" id="IPR001611">
    <property type="entry name" value="Leu-rich_rpt"/>
</dbReference>
<dbReference type="InterPro" id="IPR050647">
    <property type="entry name" value="Plant_LRR-RLKs"/>
</dbReference>
<dbReference type="Gene3D" id="1.10.510.10">
    <property type="entry name" value="Transferase(Phosphotransferase) domain 1"/>
    <property type="match status" value="1"/>
</dbReference>
<feature type="chain" id="PRO_5027109730" evidence="18">
    <location>
        <begin position="28"/>
        <end position="977"/>
    </location>
</feature>
<accession>A0A6J1BVH0</accession>
<dbReference type="PROSITE" id="PS00107">
    <property type="entry name" value="PROTEIN_KINASE_ATP"/>
    <property type="match status" value="1"/>
</dbReference>
<evidence type="ECO:0000256" key="6">
    <source>
        <dbReference type="ARBA" id="ARBA00022679"/>
    </source>
</evidence>
<feature type="transmembrane region" description="Helical" evidence="17">
    <location>
        <begin position="616"/>
        <end position="636"/>
    </location>
</feature>
<keyword evidence="12 16" id="KW-0067">ATP-binding</keyword>
<dbReference type="GO" id="GO:0005524">
    <property type="term" value="F:ATP binding"/>
    <property type="evidence" value="ECO:0007669"/>
    <property type="project" value="UniProtKB-UniRule"/>
</dbReference>
<evidence type="ECO:0000256" key="2">
    <source>
        <dbReference type="ARBA" id="ARBA00008684"/>
    </source>
</evidence>
<keyword evidence="21" id="KW-0675">Receptor</keyword>
<dbReference type="InterPro" id="IPR008271">
    <property type="entry name" value="Ser/Thr_kinase_AS"/>
</dbReference>
<evidence type="ECO:0000259" key="19">
    <source>
        <dbReference type="PROSITE" id="PS50011"/>
    </source>
</evidence>
<dbReference type="InterPro" id="IPR003591">
    <property type="entry name" value="Leu-rich_rpt_typical-subtyp"/>
</dbReference>
<dbReference type="FunFam" id="3.80.10.10:FF:000356">
    <property type="entry name" value="LRR receptor-like serine/threonine-protein kinase"/>
    <property type="match status" value="1"/>
</dbReference>
<dbReference type="Gene3D" id="3.30.200.20">
    <property type="entry name" value="Phosphorylase Kinase, domain 1"/>
    <property type="match status" value="1"/>
</dbReference>
<name>A0A6J1BVH0_MOMCH</name>
<keyword evidence="8 18" id="KW-0732">Signal</keyword>
<keyword evidence="15" id="KW-0325">Glycoprotein</keyword>
<evidence type="ECO:0000256" key="14">
    <source>
        <dbReference type="ARBA" id="ARBA00023136"/>
    </source>
</evidence>
<keyword evidence="4" id="KW-1003">Cell membrane</keyword>
<dbReference type="InterPro" id="IPR013210">
    <property type="entry name" value="LRR_N_plant-typ"/>
</dbReference>
<dbReference type="SUPFAM" id="SSF52047">
    <property type="entry name" value="RNI-like"/>
    <property type="match status" value="1"/>
</dbReference>
<keyword evidence="10 16" id="KW-0547">Nucleotide-binding</keyword>
<dbReference type="FunFam" id="3.80.10.10:FF:000215">
    <property type="entry name" value="Receptor-like protein kinase HSL1"/>
    <property type="match status" value="1"/>
</dbReference>
<organism evidence="20 21">
    <name type="scientific">Momordica charantia</name>
    <name type="common">Bitter gourd</name>
    <name type="synonym">Balsam pear</name>
    <dbReference type="NCBI Taxonomy" id="3673"/>
    <lineage>
        <taxon>Eukaryota</taxon>
        <taxon>Viridiplantae</taxon>
        <taxon>Streptophyta</taxon>
        <taxon>Embryophyta</taxon>
        <taxon>Tracheophyta</taxon>
        <taxon>Spermatophyta</taxon>
        <taxon>Magnoliopsida</taxon>
        <taxon>eudicotyledons</taxon>
        <taxon>Gunneridae</taxon>
        <taxon>Pentapetalae</taxon>
        <taxon>rosids</taxon>
        <taxon>fabids</taxon>
        <taxon>Cucurbitales</taxon>
        <taxon>Cucurbitaceae</taxon>
        <taxon>Momordiceae</taxon>
        <taxon>Momordica</taxon>
    </lineage>
</organism>
<evidence type="ECO:0000256" key="11">
    <source>
        <dbReference type="ARBA" id="ARBA00022777"/>
    </source>
</evidence>
<dbReference type="InterPro" id="IPR032675">
    <property type="entry name" value="LRR_dom_sf"/>
</dbReference>
<evidence type="ECO:0000313" key="21">
    <source>
        <dbReference type="RefSeq" id="XP_022133520.1"/>
    </source>
</evidence>
<dbReference type="OrthoDB" id="676979at2759"/>
<dbReference type="PRINTS" id="PR00019">
    <property type="entry name" value="LEURICHRPT"/>
</dbReference>
<dbReference type="GeneID" id="111006081"/>
<dbReference type="FunFam" id="3.30.200.20:FF:000511">
    <property type="entry name" value="Leucine-rich receptor-like protein kinase family protein"/>
    <property type="match status" value="1"/>
</dbReference>
<keyword evidence="5" id="KW-0433">Leucine-rich repeat</keyword>
<dbReference type="PROSITE" id="PS51450">
    <property type="entry name" value="LRR"/>
    <property type="match status" value="2"/>
</dbReference>
<dbReference type="PANTHER" id="PTHR48056">
    <property type="entry name" value="LRR RECEPTOR-LIKE SERINE/THREONINE-PROTEIN KINASE-RELATED"/>
    <property type="match status" value="1"/>
</dbReference>
<dbReference type="SMART" id="SM00369">
    <property type="entry name" value="LRR_TYP"/>
    <property type="match status" value="7"/>
</dbReference>
<dbReference type="SUPFAM" id="SSF52058">
    <property type="entry name" value="L domain-like"/>
    <property type="match status" value="1"/>
</dbReference>
<keyword evidence="21" id="KW-0829">Tyrosine-protein kinase</keyword>
<evidence type="ECO:0000256" key="5">
    <source>
        <dbReference type="ARBA" id="ARBA00022614"/>
    </source>
</evidence>
<feature type="signal peptide" evidence="18">
    <location>
        <begin position="1"/>
        <end position="27"/>
    </location>
</feature>
<evidence type="ECO:0000256" key="12">
    <source>
        <dbReference type="ARBA" id="ARBA00022840"/>
    </source>
</evidence>
<dbReference type="GO" id="GO:0033612">
    <property type="term" value="F:receptor serine/threonine kinase binding"/>
    <property type="evidence" value="ECO:0007669"/>
    <property type="project" value="TreeGrafter"/>
</dbReference>
<proteinExistence type="inferred from homology"/>
<evidence type="ECO:0000313" key="20">
    <source>
        <dbReference type="Proteomes" id="UP000504603"/>
    </source>
</evidence>
<evidence type="ECO:0000256" key="15">
    <source>
        <dbReference type="ARBA" id="ARBA00023180"/>
    </source>
</evidence>
<evidence type="ECO:0000256" key="13">
    <source>
        <dbReference type="ARBA" id="ARBA00022989"/>
    </source>
</evidence>
<dbReference type="FunFam" id="1.10.510.10:FF:000365">
    <property type="entry name" value="Leucine-rich repeat receptor-like serine/threonine-protein kinase At1g17230"/>
    <property type="match status" value="1"/>
</dbReference>
<dbReference type="Pfam" id="PF08263">
    <property type="entry name" value="LRRNT_2"/>
    <property type="match status" value="1"/>
</dbReference>
<keyword evidence="11 21" id="KW-0418">Kinase</keyword>
<dbReference type="InterPro" id="IPR055414">
    <property type="entry name" value="LRR_R13L4/SHOC2-like"/>
</dbReference>
<gene>
    <name evidence="21" type="primary">LOC111006081</name>
</gene>
<protein>
    <submittedName>
        <fullName evidence="21">Receptor protein-tyrosine kinase CEPR2</fullName>
    </submittedName>
</protein>
<dbReference type="RefSeq" id="XP_022133520.1">
    <property type="nucleotide sequence ID" value="XM_022277828.1"/>
</dbReference>
<dbReference type="PROSITE" id="PS50011">
    <property type="entry name" value="PROTEIN_KINASE_DOM"/>
    <property type="match status" value="1"/>
</dbReference>
<dbReference type="SUPFAM" id="SSF56112">
    <property type="entry name" value="Protein kinase-like (PK-like)"/>
    <property type="match status" value="1"/>
</dbReference>
<dbReference type="InterPro" id="IPR017441">
    <property type="entry name" value="Protein_kinase_ATP_BS"/>
</dbReference>
<evidence type="ECO:0000256" key="9">
    <source>
        <dbReference type="ARBA" id="ARBA00022737"/>
    </source>
</evidence>
<evidence type="ECO:0000256" key="1">
    <source>
        <dbReference type="ARBA" id="ARBA00004251"/>
    </source>
</evidence>
<keyword evidence="14 17" id="KW-0472">Membrane</keyword>
<dbReference type="PANTHER" id="PTHR48056:SF20">
    <property type="entry name" value="PROTEIN KINASE DOMAIN-CONTAINING PROTEIN"/>
    <property type="match status" value="1"/>
</dbReference>
<keyword evidence="9" id="KW-0677">Repeat</keyword>
<keyword evidence="20" id="KW-1185">Reference proteome</keyword>
<dbReference type="GO" id="GO:0005886">
    <property type="term" value="C:plasma membrane"/>
    <property type="evidence" value="ECO:0007669"/>
    <property type="project" value="UniProtKB-SubCell"/>
</dbReference>
<comment type="subcellular location">
    <subcellularLocation>
        <location evidence="1">Cell membrane</location>
        <topology evidence="1">Single-pass type I membrane protein</topology>
    </subcellularLocation>
</comment>
<dbReference type="Gene3D" id="3.80.10.10">
    <property type="entry name" value="Ribonuclease Inhibitor"/>
    <property type="match status" value="4"/>
</dbReference>
<dbReference type="SMART" id="SM00220">
    <property type="entry name" value="S_TKc"/>
    <property type="match status" value="1"/>
</dbReference>
<sequence>MEKFPGCFLHSLLIFLFILSLFVTSLPLPTETQALLRFKENLKDPSGFLHSWVDSESPCGFSGITCDRVSGEVVEISLENKSLTGEISLSISALQSLTTLSLATNHISGELPYQLINCSNLRVLNLTDNEMVGKIPDLSQLRKLEVLDLSSNLFSGQFPIWVGNLTELVSLGLGENDFEADEIPESIGNLKNLTWLYLANAQLRGEIPESLYELKALQTLDLSRNKISGKISKSISKLQNLNKLELFVNNLTGEIPPEIANLTLLQEIDISANSLSGELPEEVGNLRNLVVFQSYENNFSGKLPEGFGNMQNLSAFSIYRNKFSGDFPANFGRFAQLNSIDISENKFSGNFPRFLCENRKLQFLLALENRFSGELPLSFSECKTLQRLRINNNQMSGKIPDGVWALPYAKMIDFSVNEFSGVISPNIGLSTNLSQLVLLNNKFSGKLPPELGKLTNLERLHLSNNDFYGEIPSEIGFLRQLSSLHLERNWLNGSIPLEIGNCERLVDINFTHNSLSGSIPSSFSFISSLNSLDLSSNKLTGIIPEYLEKMKLSSIDLSGNQLFGRVPSSLLAMSGDRAFLDNKELCVDENYRERVNTSLSTCTGKHSQKGVFEDKLVFFSIIVSILVCVLAGLVLVSCNYLKLGGTGLEISSPEGDREGAPEWKIASFHQVEFDADEICSFEEDNLIGSGGTGKVYRLDLKKNGGTVAVKQLWKGDAMKVLAAEMEILGKIRHINILKLYACLMREGSSYLVFEYMANGNLCEALQRQIKGGLPELNWFQRYRIALGAARGIAYLHHDCSPPIIHRDIKSTNILLDGDYEPKIADFGVAKIAEKFQSVSEHSSLAGTHGYIAPELAYTPKVSEKSDVYSYGVVLLELVTGRRPIEDEYGEGKDIVYWVSTHLDDRENVLKLLDIKVASEVVQNNMIKVLKIAVLCTTKLPSLRPSMREVVKMLLDADPYSSSMSLNNSSNKNMKDFV</sequence>
<dbReference type="Pfam" id="PF23598">
    <property type="entry name" value="LRR_14"/>
    <property type="match status" value="1"/>
</dbReference>
<dbReference type="InterPro" id="IPR000719">
    <property type="entry name" value="Prot_kinase_dom"/>
</dbReference>
<dbReference type="GO" id="GO:0004713">
    <property type="term" value="F:protein tyrosine kinase activity"/>
    <property type="evidence" value="ECO:0007669"/>
    <property type="project" value="UniProtKB-KW"/>
</dbReference>
<evidence type="ECO:0000256" key="8">
    <source>
        <dbReference type="ARBA" id="ARBA00022729"/>
    </source>
</evidence>
<dbReference type="PROSITE" id="PS00108">
    <property type="entry name" value="PROTEIN_KINASE_ST"/>
    <property type="match status" value="1"/>
</dbReference>
<comment type="similarity">
    <text evidence="2">Belongs to the protein kinase superfamily. Ser/Thr protein kinase family.</text>
</comment>
<evidence type="ECO:0000256" key="4">
    <source>
        <dbReference type="ARBA" id="ARBA00022475"/>
    </source>
</evidence>
<evidence type="ECO:0000256" key="3">
    <source>
        <dbReference type="ARBA" id="ARBA00009592"/>
    </source>
</evidence>
<dbReference type="InterPro" id="IPR011009">
    <property type="entry name" value="Kinase-like_dom_sf"/>
</dbReference>
<dbReference type="Proteomes" id="UP000504603">
    <property type="component" value="Unplaced"/>
</dbReference>
<evidence type="ECO:0000256" key="18">
    <source>
        <dbReference type="SAM" id="SignalP"/>
    </source>
</evidence>
<comment type="similarity">
    <text evidence="3">Belongs to the RLP family.</text>
</comment>
<dbReference type="FunFam" id="3.80.10.10:FF:000234">
    <property type="entry name" value="Probable inactive receptor kinase RLK902"/>
    <property type="match status" value="1"/>
</dbReference>
<evidence type="ECO:0000256" key="17">
    <source>
        <dbReference type="SAM" id="Phobius"/>
    </source>
</evidence>
<evidence type="ECO:0000256" key="7">
    <source>
        <dbReference type="ARBA" id="ARBA00022692"/>
    </source>
</evidence>
<dbReference type="Pfam" id="PF13855">
    <property type="entry name" value="LRR_8"/>
    <property type="match status" value="1"/>
</dbReference>
<evidence type="ECO:0000256" key="16">
    <source>
        <dbReference type="PROSITE-ProRule" id="PRU10141"/>
    </source>
</evidence>
<dbReference type="Pfam" id="PF00069">
    <property type="entry name" value="Pkinase"/>
    <property type="match status" value="1"/>
</dbReference>
<reference evidence="21" key="1">
    <citation type="submission" date="2025-08" db="UniProtKB">
        <authorList>
            <consortium name="RefSeq"/>
        </authorList>
    </citation>
    <scope>IDENTIFICATION</scope>
    <source>
        <strain evidence="21">OHB3-1</strain>
    </source>
</reference>
<dbReference type="KEGG" id="mcha:111006081"/>
<keyword evidence="13 17" id="KW-1133">Transmembrane helix</keyword>
<keyword evidence="6" id="KW-0808">Transferase</keyword>
<feature type="domain" description="Protein kinase" evidence="19">
    <location>
        <begin position="681"/>
        <end position="960"/>
    </location>
</feature>
<dbReference type="AlphaFoldDB" id="A0A6J1BVH0"/>
<feature type="binding site" evidence="16">
    <location>
        <position position="710"/>
    </location>
    <ligand>
        <name>ATP</name>
        <dbReference type="ChEBI" id="CHEBI:30616"/>
    </ligand>
</feature>